<comment type="caution">
    <text evidence="2">The sequence shown here is derived from an EMBL/GenBank/DDBJ whole genome shotgun (WGS) entry which is preliminary data.</text>
</comment>
<sequence>MAKELPPKPEENLDELIPGFVKEKQEVRSPYKFQTLEEFFDEFKPVRLKPGDEGYEHVDTAKIEESTYDVTQPKDKWGVAQRQERKISINIESSLRGISQKHWWLLPEYQSRLERGELVELINFFVETGNEEHSVNVYVFGEPLPPIYKFWLSQTISYLAQVDGGRVFNLVDGILIHNSDIEVKGVVFDERTGKTEKIPYAAQTRYSSKTIEMFGKERGLYPDVSGSRDIEFFSFFIVALIHEFGHLVHSTLEDGWQERLGWKREKVKEKVPGKLKRKKRERLVPKEGFVPPSQYSHTNPREDFAESFAFLLLEPEKLDPKKRDWLIEEVIKQKSVATGDRPKVETLILSGADMQLPQITRDTHNYGTSYKIELGEESKEVKRQKREVQKELLKLQQRLNEYLPSEDVKDIKIDTALKLRYDWWTTQEETSVIFDEITKYPFVFPIAHIIEGMVRYFEPEFIKKYFGEILKEFEKYDDKREATKEVLSLKMLRLAAILASQMDLREDLSLLGSIRFFEDRYYDKT</sequence>
<evidence type="ECO:0000313" key="2">
    <source>
        <dbReference type="EMBL" id="OGZ62511.1"/>
    </source>
</evidence>
<reference evidence="2 3" key="1">
    <citation type="journal article" date="2016" name="Nat. Commun.">
        <title>Thousands of microbial genomes shed light on interconnected biogeochemical processes in an aquifer system.</title>
        <authorList>
            <person name="Anantharaman K."/>
            <person name="Brown C.T."/>
            <person name="Hug L.A."/>
            <person name="Sharon I."/>
            <person name="Castelle C.J."/>
            <person name="Probst A.J."/>
            <person name="Thomas B.C."/>
            <person name="Singh A."/>
            <person name="Wilkins M.J."/>
            <person name="Karaoz U."/>
            <person name="Brodie E.L."/>
            <person name="Williams K.H."/>
            <person name="Hubbard S.S."/>
            <person name="Banfield J.F."/>
        </authorList>
    </citation>
    <scope>NUCLEOTIDE SEQUENCE [LARGE SCALE GENOMIC DNA]</scope>
</reference>
<name>A0A1G2HJW5_9BACT</name>
<dbReference type="Gene3D" id="3.40.390.10">
    <property type="entry name" value="Collagenase (Catalytic Domain)"/>
    <property type="match status" value="1"/>
</dbReference>
<evidence type="ECO:0000313" key="3">
    <source>
        <dbReference type="Proteomes" id="UP000178509"/>
    </source>
</evidence>
<gene>
    <name evidence="2" type="ORF">A3H51_01680</name>
</gene>
<dbReference type="GO" id="GO:0008237">
    <property type="term" value="F:metallopeptidase activity"/>
    <property type="evidence" value="ECO:0007669"/>
    <property type="project" value="InterPro"/>
</dbReference>
<protein>
    <submittedName>
        <fullName evidence="2">Uncharacterized protein</fullName>
    </submittedName>
</protein>
<evidence type="ECO:0000256" key="1">
    <source>
        <dbReference type="SAM" id="Coils"/>
    </source>
</evidence>
<organism evidence="2 3">
    <name type="scientific">Candidatus Spechtbacteria bacterium RIFCSPLOWO2_02_FULL_38_8</name>
    <dbReference type="NCBI Taxonomy" id="1802164"/>
    <lineage>
        <taxon>Bacteria</taxon>
        <taxon>Candidatus Spechtiibacteriota</taxon>
    </lineage>
</organism>
<dbReference type="EMBL" id="MHOJ01000019">
    <property type="protein sequence ID" value="OGZ62511.1"/>
    <property type="molecule type" value="Genomic_DNA"/>
</dbReference>
<feature type="coiled-coil region" evidence="1">
    <location>
        <begin position="371"/>
        <end position="398"/>
    </location>
</feature>
<accession>A0A1G2HJW5</accession>
<dbReference type="STRING" id="1802164.A3H51_01680"/>
<dbReference type="AlphaFoldDB" id="A0A1G2HJW5"/>
<dbReference type="Proteomes" id="UP000178509">
    <property type="component" value="Unassembled WGS sequence"/>
</dbReference>
<dbReference type="InterPro" id="IPR024079">
    <property type="entry name" value="MetalloPept_cat_dom_sf"/>
</dbReference>
<proteinExistence type="predicted"/>
<dbReference type="SUPFAM" id="SSF55486">
    <property type="entry name" value="Metalloproteases ('zincins'), catalytic domain"/>
    <property type="match status" value="1"/>
</dbReference>
<keyword evidence="1" id="KW-0175">Coiled coil</keyword>